<comment type="caution">
    <text evidence="5">The sequence shown here is derived from an EMBL/GenBank/DDBJ whole genome shotgun (WGS) entry which is preliminary data.</text>
</comment>
<dbReference type="OrthoDB" id="574518at2"/>
<dbReference type="EMBL" id="MECQ01000001">
    <property type="protein sequence ID" value="ODV57130.1"/>
    <property type="molecule type" value="Genomic_DNA"/>
</dbReference>
<keyword evidence="3" id="KW-0804">Transcription</keyword>
<proteinExistence type="predicted"/>
<dbReference type="AlphaFoldDB" id="A0A1E4R9I9"/>
<dbReference type="SUPFAM" id="SSF46785">
    <property type="entry name" value="Winged helix' DNA-binding domain"/>
    <property type="match status" value="1"/>
</dbReference>
<dbReference type="PANTHER" id="PTHR43537:SF24">
    <property type="entry name" value="GLUCONATE OPERON TRANSCRIPTIONAL REPRESSOR"/>
    <property type="match status" value="1"/>
</dbReference>
<dbReference type="Gene3D" id="1.20.120.530">
    <property type="entry name" value="GntR ligand-binding domain-like"/>
    <property type="match status" value="1"/>
</dbReference>
<dbReference type="InterPro" id="IPR036390">
    <property type="entry name" value="WH_DNA-bd_sf"/>
</dbReference>
<evidence type="ECO:0000313" key="5">
    <source>
        <dbReference type="EMBL" id="ODV57130.1"/>
    </source>
</evidence>
<dbReference type="Proteomes" id="UP000094784">
    <property type="component" value="Unassembled WGS sequence"/>
</dbReference>
<dbReference type="InterPro" id="IPR036388">
    <property type="entry name" value="WH-like_DNA-bd_sf"/>
</dbReference>
<dbReference type="PANTHER" id="PTHR43537">
    <property type="entry name" value="TRANSCRIPTIONAL REGULATOR, GNTR FAMILY"/>
    <property type="match status" value="1"/>
</dbReference>
<dbReference type="KEGG" id="lfu:HR49_07765"/>
<reference evidence="5 6" key="1">
    <citation type="submission" date="2016-09" db="EMBL/GenBank/DDBJ databases">
        <title>Draft genome sequence of the soil isolate, Lysinibacillus fusiformis M5, a potential hypoxanthine producer.</title>
        <authorList>
            <person name="Gallegos-Monterrosa R."/>
            <person name="Maroti G."/>
            <person name="Balint B."/>
            <person name="Kovacs A.T."/>
        </authorList>
    </citation>
    <scope>NUCLEOTIDE SEQUENCE [LARGE SCALE GENOMIC DNA]</scope>
    <source>
        <strain evidence="5 6">M5</strain>
    </source>
</reference>
<feature type="domain" description="HTH gntR-type" evidence="4">
    <location>
        <begin position="4"/>
        <end position="71"/>
    </location>
</feature>
<dbReference type="Gene3D" id="1.10.10.10">
    <property type="entry name" value="Winged helix-like DNA-binding domain superfamily/Winged helix DNA-binding domain"/>
    <property type="match status" value="1"/>
</dbReference>
<dbReference type="PROSITE" id="PS50949">
    <property type="entry name" value="HTH_GNTR"/>
    <property type="match status" value="1"/>
</dbReference>
<dbReference type="InterPro" id="IPR008920">
    <property type="entry name" value="TF_FadR/GntR_C"/>
</dbReference>
<gene>
    <name evidence="5" type="ORF">BG258_15055</name>
</gene>
<dbReference type="PRINTS" id="PR00035">
    <property type="entry name" value="HTHGNTR"/>
</dbReference>
<evidence type="ECO:0000256" key="2">
    <source>
        <dbReference type="ARBA" id="ARBA00023125"/>
    </source>
</evidence>
<dbReference type="Pfam" id="PF00392">
    <property type="entry name" value="GntR"/>
    <property type="match status" value="1"/>
</dbReference>
<dbReference type="InterPro" id="IPR011711">
    <property type="entry name" value="GntR_C"/>
</dbReference>
<dbReference type="InterPro" id="IPR000524">
    <property type="entry name" value="Tscrpt_reg_HTH_GntR"/>
</dbReference>
<evidence type="ECO:0000256" key="1">
    <source>
        <dbReference type="ARBA" id="ARBA00023015"/>
    </source>
</evidence>
<keyword evidence="1" id="KW-0805">Transcription regulation</keyword>
<evidence type="ECO:0000313" key="6">
    <source>
        <dbReference type="Proteomes" id="UP000094784"/>
    </source>
</evidence>
<organism evidence="5 6">
    <name type="scientific">Lysinibacillus fusiformis</name>
    <dbReference type="NCBI Taxonomy" id="28031"/>
    <lineage>
        <taxon>Bacteria</taxon>
        <taxon>Bacillati</taxon>
        <taxon>Bacillota</taxon>
        <taxon>Bacilli</taxon>
        <taxon>Bacillales</taxon>
        <taxon>Bacillaceae</taxon>
        <taxon>Lysinibacillus</taxon>
    </lineage>
</organism>
<dbReference type="Pfam" id="PF07729">
    <property type="entry name" value="FCD"/>
    <property type="match status" value="1"/>
</dbReference>
<sequence>MEYLSLKDHVYNYIVEQINNGSLLAGKKVNENHISESLNVSRTPVREALIQLTSEGLLENIPRKGFVIKSLTKEEAKETYFIIGALDGLAASLALPFLTEKDMKEMEFYIQSIDLAINTENYRMYDKMQEAFHGVYHKLCPNKSLIELLLQLEKKFMKNLGENDSTDRVKEMLTQLNNEHREILDFFKNGDAIALERFLKEVHWNMERAEKVLL</sequence>
<evidence type="ECO:0000256" key="3">
    <source>
        <dbReference type="ARBA" id="ARBA00023163"/>
    </source>
</evidence>
<name>A0A1E4R9I9_9BACI</name>
<dbReference type="RefSeq" id="WP_036127225.1">
    <property type="nucleotide sequence ID" value="NZ_CP010820.1"/>
</dbReference>
<dbReference type="SMART" id="SM00345">
    <property type="entry name" value="HTH_GNTR"/>
    <property type="match status" value="1"/>
</dbReference>
<dbReference type="CDD" id="cd07377">
    <property type="entry name" value="WHTH_GntR"/>
    <property type="match status" value="1"/>
</dbReference>
<dbReference type="GO" id="GO:0003700">
    <property type="term" value="F:DNA-binding transcription factor activity"/>
    <property type="evidence" value="ECO:0007669"/>
    <property type="project" value="InterPro"/>
</dbReference>
<evidence type="ECO:0000259" key="4">
    <source>
        <dbReference type="PROSITE" id="PS50949"/>
    </source>
</evidence>
<keyword evidence="2" id="KW-0238">DNA-binding</keyword>
<dbReference type="GeneID" id="29442580"/>
<accession>A0A1E4R9I9</accession>
<protein>
    <recommendedName>
        <fullName evidence="4">HTH gntR-type domain-containing protein</fullName>
    </recommendedName>
</protein>
<dbReference type="SUPFAM" id="SSF48008">
    <property type="entry name" value="GntR ligand-binding domain-like"/>
    <property type="match status" value="1"/>
</dbReference>
<dbReference type="GO" id="GO:0003677">
    <property type="term" value="F:DNA binding"/>
    <property type="evidence" value="ECO:0007669"/>
    <property type="project" value="UniProtKB-KW"/>
</dbReference>